<dbReference type="Proteomes" id="UP000276133">
    <property type="component" value="Unassembled WGS sequence"/>
</dbReference>
<dbReference type="AlphaFoldDB" id="A0A3M7P531"/>
<evidence type="ECO:0000313" key="2">
    <source>
        <dbReference type="EMBL" id="RMZ94178.1"/>
    </source>
</evidence>
<protein>
    <submittedName>
        <fullName evidence="2">Trithorax group osa-like</fullName>
    </submittedName>
</protein>
<name>A0A3M7P531_BRAPC</name>
<dbReference type="OrthoDB" id="10007483at2759"/>
<keyword evidence="3" id="KW-1185">Reference proteome</keyword>
<evidence type="ECO:0000313" key="3">
    <source>
        <dbReference type="Proteomes" id="UP000276133"/>
    </source>
</evidence>
<proteinExistence type="predicted"/>
<feature type="region of interest" description="Disordered" evidence="1">
    <location>
        <begin position="248"/>
        <end position="293"/>
    </location>
</feature>
<accession>A0A3M7P531</accession>
<gene>
    <name evidence="2" type="ORF">BpHYR1_042970</name>
</gene>
<evidence type="ECO:0000256" key="1">
    <source>
        <dbReference type="SAM" id="MobiDB-lite"/>
    </source>
</evidence>
<feature type="compositionally biased region" description="Basic and acidic residues" evidence="1">
    <location>
        <begin position="255"/>
        <end position="269"/>
    </location>
</feature>
<sequence>MSDNIPSQNEEPICKCKALYLGTSVFNPENKKINESNLNLTQLQDTIAERYPIDGSNFAQGIQTWLTVFPSGLQMEHASSKESCSISALFYYPIKSLVYCGALRFIAEFDPAEKNSKDWKFVPLDTEMAQKSQNFRNPPLFVVFLKGIDPNTKKPVVECHVFVIGMIKMAMKLIESCQKAFNSTRESVSDFCKKFGNIPVVYCMRTDLDNGDKRVLVKKFDQSGYFYATENTPIDLWQLFDEDEKSVESMPKSKRQVEQSSRVDTREPNEQIYSEIRPRKNEKKSRPSGTKHHTEYIEECNDNFNNKVSQENDTLVDPYEKTENLIRVEKRVDPATGQNIYVRYLAEPNNSLNKTYDLPEKIYDVNSDSENERKKNRVFVRNDKTPSPIIVEKYVKKKAPQVIIKEIHVHESAPPPVKIIQSMDNQYADNRLPNIENDFDSNRPPNILGPMAQIYQGPCSASRPTKGPVIKLINPNNIPINGYNSGYTDAKNLLNKAFGPTIADNHYRDSRYQTNTLNRTYDMHKNPDIDYRKLANPDIYDYNLKPKRLFNEAPVYPKSYATVRPDEMKRYSTGYPRTAQKLKIK</sequence>
<dbReference type="STRING" id="10195.A0A3M7P531"/>
<organism evidence="2 3">
    <name type="scientific">Brachionus plicatilis</name>
    <name type="common">Marine rotifer</name>
    <name type="synonym">Brachionus muelleri</name>
    <dbReference type="NCBI Taxonomy" id="10195"/>
    <lineage>
        <taxon>Eukaryota</taxon>
        <taxon>Metazoa</taxon>
        <taxon>Spiralia</taxon>
        <taxon>Gnathifera</taxon>
        <taxon>Rotifera</taxon>
        <taxon>Eurotatoria</taxon>
        <taxon>Monogononta</taxon>
        <taxon>Pseudotrocha</taxon>
        <taxon>Ploima</taxon>
        <taxon>Brachionidae</taxon>
        <taxon>Brachionus</taxon>
    </lineage>
</organism>
<comment type="caution">
    <text evidence="2">The sequence shown here is derived from an EMBL/GenBank/DDBJ whole genome shotgun (WGS) entry which is preliminary data.</text>
</comment>
<reference evidence="2 3" key="1">
    <citation type="journal article" date="2018" name="Sci. Rep.">
        <title>Genomic signatures of local adaptation to the degree of environmental predictability in rotifers.</title>
        <authorList>
            <person name="Franch-Gras L."/>
            <person name="Hahn C."/>
            <person name="Garcia-Roger E.M."/>
            <person name="Carmona M.J."/>
            <person name="Serra M."/>
            <person name="Gomez A."/>
        </authorList>
    </citation>
    <scope>NUCLEOTIDE SEQUENCE [LARGE SCALE GENOMIC DNA]</scope>
    <source>
        <strain evidence="2">HYR1</strain>
    </source>
</reference>
<dbReference type="EMBL" id="REGN01013240">
    <property type="protein sequence ID" value="RMZ94178.1"/>
    <property type="molecule type" value="Genomic_DNA"/>
</dbReference>